<dbReference type="Proteomes" id="UP000541444">
    <property type="component" value="Unassembled WGS sequence"/>
</dbReference>
<dbReference type="EMBL" id="JACGCM010000816">
    <property type="protein sequence ID" value="KAF6166057.1"/>
    <property type="molecule type" value="Genomic_DNA"/>
</dbReference>
<evidence type="ECO:0000313" key="1">
    <source>
        <dbReference type="EMBL" id="KAF6166057.1"/>
    </source>
</evidence>
<name>A0A7J7NFX1_9MAGN</name>
<accession>A0A7J7NFX1</accession>
<protein>
    <submittedName>
        <fullName evidence="1">Uncharacterized protein</fullName>
    </submittedName>
</protein>
<sequence length="52" mass="6137">MSQFLGKNSQVVRNTWRSRRPIHVEAILRLNLASCSNDPWVRSNDYYIPSLF</sequence>
<reference evidence="1 2" key="1">
    <citation type="journal article" date="2020" name="IScience">
        <title>Genome Sequencing of the Endangered Kingdonia uniflora (Circaeasteraceae, Ranunculales) Reveals Potential Mechanisms of Evolutionary Specialization.</title>
        <authorList>
            <person name="Sun Y."/>
            <person name="Deng T."/>
            <person name="Zhang A."/>
            <person name="Moore M.J."/>
            <person name="Landis J.B."/>
            <person name="Lin N."/>
            <person name="Zhang H."/>
            <person name="Zhang X."/>
            <person name="Huang J."/>
            <person name="Zhang X."/>
            <person name="Sun H."/>
            <person name="Wang H."/>
        </authorList>
    </citation>
    <scope>NUCLEOTIDE SEQUENCE [LARGE SCALE GENOMIC DNA]</scope>
    <source>
        <strain evidence="1">TB1705</strain>
        <tissue evidence="1">Leaf</tissue>
    </source>
</reference>
<evidence type="ECO:0000313" key="2">
    <source>
        <dbReference type="Proteomes" id="UP000541444"/>
    </source>
</evidence>
<organism evidence="1 2">
    <name type="scientific">Kingdonia uniflora</name>
    <dbReference type="NCBI Taxonomy" id="39325"/>
    <lineage>
        <taxon>Eukaryota</taxon>
        <taxon>Viridiplantae</taxon>
        <taxon>Streptophyta</taxon>
        <taxon>Embryophyta</taxon>
        <taxon>Tracheophyta</taxon>
        <taxon>Spermatophyta</taxon>
        <taxon>Magnoliopsida</taxon>
        <taxon>Ranunculales</taxon>
        <taxon>Circaeasteraceae</taxon>
        <taxon>Kingdonia</taxon>
    </lineage>
</organism>
<comment type="caution">
    <text evidence="1">The sequence shown here is derived from an EMBL/GenBank/DDBJ whole genome shotgun (WGS) entry which is preliminary data.</text>
</comment>
<proteinExistence type="predicted"/>
<keyword evidence="2" id="KW-1185">Reference proteome</keyword>
<gene>
    <name evidence="1" type="ORF">GIB67_012954</name>
</gene>
<dbReference type="AlphaFoldDB" id="A0A7J7NFX1"/>